<evidence type="ECO:0000313" key="1">
    <source>
        <dbReference type="EMBL" id="MBW0533730.1"/>
    </source>
</evidence>
<reference evidence="1" key="1">
    <citation type="submission" date="2021-03" db="EMBL/GenBank/DDBJ databases">
        <title>Draft genome sequence of rust myrtle Austropuccinia psidii MF-1, a brazilian biotype.</title>
        <authorList>
            <person name="Quecine M.C."/>
            <person name="Pachon D.M.R."/>
            <person name="Bonatelli M.L."/>
            <person name="Correr F.H."/>
            <person name="Franceschini L.M."/>
            <person name="Leite T.F."/>
            <person name="Margarido G.R.A."/>
            <person name="Almeida C.A."/>
            <person name="Ferrarezi J.A."/>
            <person name="Labate C.A."/>
        </authorList>
    </citation>
    <scope>NUCLEOTIDE SEQUENCE</scope>
    <source>
        <strain evidence="1">MF-1</strain>
    </source>
</reference>
<accession>A0A9Q3F2I2</accession>
<dbReference type="EMBL" id="AVOT02038792">
    <property type="protein sequence ID" value="MBW0533730.1"/>
    <property type="molecule type" value="Genomic_DNA"/>
</dbReference>
<name>A0A9Q3F2I2_9BASI</name>
<protein>
    <submittedName>
        <fullName evidence="1">Uncharacterized protein</fullName>
    </submittedName>
</protein>
<organism evidence="1 2">
    <name type="scientific">Austropuccinia psidii MF-1</name>
    <dbReference type="NCBI Taxonomy" id="1389203"/>
    <lineage>
        <taxon>Eukaryota</taxon>
        <taxon>Fungi</taxon>
        <taxon>Dikarya</taxon>
        <taxon>Basidiomycota</taxon>
        <taxon>Pucciniomycotina</taxon>
        <taxon>Pucciniomycetes</taxon>
        <taxon>Pucciniales</taxon>
        <taxon>Sphaerophragmiaceae</taxon>
        <taxon>Austropuccinia</taxon>
    </lineage>
</organism>
<keyword evidence="2" id="KW-1185">Reference proteome</keyword>
<dbReference type="AlphaFoldDB" id="A0A9Q3F2I2"/>
<gene>
    <name evidence="1" type="ORF">O181_073445</name>
</gene>
<comment type="caution">
    <text evidence="1">The sequence shown here is derived from an EMBL/GenBank/DDBJ whole genome shotgun (WGS) entry which is preliminary data.</text>
</comment>
<evidence type="ECO:0000313" key="2">
    <source>
        <dbReference type="Proteomes" id="UP000765509"/>
    </source>
</evidence>
<dbReference type="Proteomes" id="UP000765509">
    <property type="component" value="Unassembled WGS sequence"/>
</dbReference>
<sequence>MNIARVLYLLILSRHKLNVWCSSKEIYEIEEADEIVEESHPVRIDVGSVSSPSSSTASGSGSKLFSAGERQAFSPVPLTTFQSSHHTRYRKQSSRLSLEKEIFDAPSPEIVAPTAKPVQETSSKPKQLARTLAKALTFKSGRSSRESSSKTPKVLEGDSSFAQAILKSLSKSLSLKGNFLEFDPQGAERTSQGKSVTEDNLGAYLTKNFKNRQVNESQSHFLCEAFDSIKKKLDGSADQEIQKWVESLEKVMKQTGQQLGALNIEAEVQFGLLELWCTFEKRAPNDSERIYSEVARVIIDLEQYLYNRLILPSNQKAIKAGRASLRNLPWAIAEVDKISRLFREDDLIGPLFETLTGESSFQDFAAAIAQLAEIANRGNLLTNARQKTAAVVLFSFLYRSQKKEQSWIPKFTADKYNYLCETIQNLHNHRRELKLYPALGERLRNEVYATND</sequence>
<proteinExistence type="predicted"/>